<dbReference type="AlphaFoldDB" id="A0A917SQH8"/>
<keyword evidence="2" id="KW-1185">Reference proteome</keyword>
<dbReference type="Pfam" id="PF21843">
    <property type="entry name" value="DUF6902"/>
    <property type="match status" value="1"/>
</dbReference>
<reference evidence="1" key="1">
    <citation type="journal article" date="2014" name="Int. J. Syst. Evol. Microbiol.">
        <title>Complete genome sequence of Corynebacterium casei LMG S-19264T (=DSM 44701T), isolated from a smear-ripened cheese.</title>
        <authorList>
            <consortium name="US DOE Joint Genome Institute (JGI-PGF)"/>
            <person name="Walter F."/>
            <person name="Albersmeier A."/>
            <person name="Kalinowski J."/>
            <person name="Ruckert C."/>
        </authorList>
    </citation>
    <scope>NUCLEOTIDE SEQUENCE</scope>
    <source>
        <strain evidence="1">CGMCC 1.6293</strain>
    </source>
</reference>
<accession>A0A917SQH8</accession>
<evidence type="ECO:0000313" key="1">
    <source>
        <dbReference type="EMBL" id="GGL92739.1"/>
    </source>
</evidence>
<dbReference type="InterPro" id="IPR054197">
    <property type="entry name" value="DUF6902"/>
</dbReference>
<protein>
    <submittedName>
        <fullName evidence="1">Uncharacterized protein</fullName>
    </submittedName>
</protein>
<sequence length="360" mass="39885">MTNVVHLTFPSRARGRADRLAALTASFAADRRSQDDVFWLKENAELLNIFESTGAGPDDRALAAYAAFYDKVEKRLAFFPQYYRFLLSMTLDLEDLGMPGDKGEALVHWASQQGLAEAEISDLQRAEARRLMCRRGCDLADPGLTDRLLHFIARPATFAMPNKKAAYELTHTIFYLTEYGRQPFDFGPEIARSLAYGGTLAYLDRNADLLAEICVALRFAACPVPMIWDEWLSGHTAGFVTAEGDRAAPARDDYHEFLVCNWSRALAGAESFAAPLPFGPMSFHSARPGATPLRQMSQLMLDLDDARSGDWHVMRGTVEHALDAEARDVLQEAEAACPDFDGFFAGFARAGQAMPLRMPA</sequence>
<dbReference type="EMBL" id="BMLF01000001">
    <property type="protein sequence ID" value="GGL92739.1"/>
    <property type="molecule type" value="Genomic_DNA"/>
</dbReference>
<gene>
    <name evidence="1" type="ORF">GCM10011534_13720</name>
</gene>
<evidence type="ECO:0000313" key="2">
    <source>
        <dbReference type="Proteomes" id="UP000649829"/>
    </source>
</evidence>
<comment type="caution">
    <text evidence="1">The sequence shown here is derived from an EMBL/GenBank/DDBJ whole genome shotgun (WGS) entry which is preliminary data.</text>
</comment>
<organism evidence="1 2">
    <name type="scientific">Pseudooceanicola nanhaiensis</name>
    <dbReference type="NCBI Taxonomy" id="375761"/>
    <lineage>
        <taxon>Bacteria</taxon>
        <taxon>Pseudomonadati</taxon>
        <taxon>Pseudomonadota</taxon>
        <taxon>Alphaproteobacteria</taxon>
        <taxon>Rhodobacterales</taxon>
        <taxon>Paracoccaceae</taxon>
        <taxon>Pseudooceanicola</taxon>
    </lineage>
</organism>
<reference evidence="1" key="2">
    <citation type="submission" date="2020-09" db="EMBL/GenBank/DDBJ databases">
        <authorList>
            <person name="Sun Q."/>
            <person name="Zhou Y."/>
        </authorList>
    </citation>
    <scope>NUCLEOTIDE SEQUENCE</scope>
    <source>
        <strain evidence="1">CGMCC 1.6293</strain>
    </source>
</reference>
<name>A0A917SQH8_9RHOB</name>
<dbReference type="Proteomes" id="UP000649829">
    <property type="component" value="Unassembled WGS sequence"/>
</dbReference>
<dbReference type="RefSeq" id="WP_028286207.1">
    <property type="nucleotide sequence ID" value="NZ_BMLF01000001.1"/>
</dbReference>
<proteinExistence type="predicted"/>